<feature type="compositionally biased region" description="Polar residues" evidence="1">
    <location>
        <begin position="1"/>
        <end position="20"/>
    </location>
</feature>
<dbReference type="AlphaFoldDB" id="A0A9P4M2X7"/>
<dbReference type="Proteomes" id="UP000799776">
    <property type="component" value="Unassembled WGS sequence"/>
</dbReference>
<evidence type="ECO:0000313" key="2">
    <source>
        <dbReference type="EMBL" id="KAF2091314.1"/>
    </source>
</evidence>
<dbReference type="EMBL" id="ML978712">
    <property type="protein sequence ID" value="KAF2091314.1"/>
    <property type="molecule type" value="Genomic_DNA"/>
</dbReference>
<dbReference type="OrthoDB" id="3944834at2759"/>
<feature type="region of interest" description="Disordered" evidence="1">
    <location>
        <begin position="117"/>
        <end position="143"/>
    </location>
</feature>
<sequence>MYSQQNNSYFPPSYGHQHQQPWAVYPSFPPPASQFPPYQSQGCPEQMQTNVPPVSPGTFTGSFDWQSFTQQQRPQPSPRQHRQNSVQKRWEDYLSSEECPESLQADQNYVAEVTHELEQRAQTESRLEQLHTPTDHETAAAAERDRRLKWAQQMIISNPALCAEVYWGMTKRAGSPSAASQRSNSSFSTTSSTSSGSPGSNGFGFNPSAGPANGGRGWMA</sequence>
<reference evidence="2" key="1">
    <citation type="journal article" date="2020" name="Stud. Mycol.">
        <title>101 Dothideomycetes genomes: a test case for predicting lifestyles and emergence of pathogens.</title>
        <authorList>
            <person name="Haridas S."/>
            <person name="Albert R."/>
            <person name="Binder M."/>
            <person name="Bloem J."/>
            <person name="Labutti K."/>
            <person name="Salamov A."/>
            <person name="Andreopoulos B."/>
            <person name="Baker S."/>
            <person name="Barry K."/>
            <person name="Bills G."/>
            <person name="Bluhm B."/>
            <person name="Cannon C."/>
            <person name="Castanera R."/>
            <person name="Culley D."/>
            <person name="Daum C."/>
            <person name="Ezra D."/>
            <person name="Gonzalez J."/>
            <person name="Henrissat B."/>
            <person name="Kuo A."/>
            <person name="Liang C."/>
            <person name="Lipzen A."/>
            <person name="Lutzoni F."/>
            <person name="Magnuson J."/>
            <person name="Mondo S."/>
            <person name="Nolan M."/>
            <person name="Ohm R."/>
            <person name="Pangilinan J."/>
            <person name="Park H.-J."/>
            <person name="Ramirez L."/>
            <person name="Alfaro M."/>
            <person name="Sun H."/>
            <person name="Tritt A."/>
            <person name="Yoshinaga Y."/>
            <person name="Zwiers L.-H."/>
            <person name="Turgeon B."/>
            <person name="Goodwin S."/>
            <person name="Spatafora J."/>
            <person name="Crous P."/>
            <person name="Grigoriev I."/>
        </authorList>
    </citation>
    <scope>NUCLEOTIDE SEQUENCE</scope>
    <source>
        <strain evidence="2">CBS 121410</strain>
    </source>
</reference>
<feature type="region of interest" description="Disordered" evidence="1">
    <location>
        <begin position="1"/>
        <end position="86"/>
    </location>
</feature>
<accession>A0A9P4M2X7</accession>
<evidence type="ECO:0000313" key="3">
    <source>
        <dbReference type="Proteomes" id="UP000799776"/>
    </source>
</evidence>
<comment type="caution">
    <text evidence="2">The sequence shown here is derived from an EMBL/GenBank/DDBJ whole genome shotgun (WGS) entry which is preliminary data.</text>
</comment>
<gene>
    <name evidence="2" type="ORF">K490DRAFT_54206</name>
</gene>
<feature type="region of interest" description="Disordered" evidence="1">
    <location>
        <begin position="174"/>
        <end position="220"/>
    </location>
</feature>
<organism evidence="2 3">
    <name type="scientific">Saccharata proteae CBS 121410</name>
    <dbReference type="NCBI Taxonomy" id="1314787"/>
    <lineage>
        <taxon>Eukaryota</taxon>
        <taxon>Fungi</taxon>
        <taxon>Dikarya</taxon>
        <taxon>Ascomycota</taxon>
        <taxon>Pezizomycotina</taxon>
        <taxon>Dothideomycetes</taxon>
        <taxon>Dothideomycetes incertae sedis</taxon>
        <taxon>Botryosphaeriales</taxon>
        <taxon>Saccharataceae</taxon>
        <taxon>Saccharata</taxon>
    </lineage>
</organism>
<keyword evidence="3" id="KW-1185">Reference proteome</keyword>
<name>A0A9P4M2X7_9PEZI</name>
<evidence type="ECO:0000256" key="1">
    <source>
        <dbReference type="SAM" id="MobiDB-lite"/>
    </source>
</evidence>
<feature type="compositionally biased region" description="Low complexity" evidence="1">
    <location>
        <begin position="174"/>
        <end position="208"/>
    </location>
</feature>
<proteinExistence type="predicted"/>
<protein>
    <submittedName>
        <fullName evidence="2">Uncharacterized protein</fullName>
    </submittedName>
</protein>
<feature type="compositionally biased region" description="Polar residues" evidence="1">
    <location>
        <begin position="42"/>
        <end position="65"/>
    </location>
</feature>